<dbReference type="PANTHER" id="PTHR33221:SF13">
    <property type="entry name" value="TRANSCRIPTIONAL REGULATOR-RELATED"/>
    <property type="match status" value="1"/>
</dbReference>
<dbReference type="PROSITE" id="PS01332">
    <property type="entry name" value="HTH_RRF2_1"/>
    <property type="match status" value="1"/>
</dbReference>
<keyword evidence="2" id="KW-1185">Reference proteome</keyword>
<name>A0ABV8TY82_9ACTN</name>
<dbReference type="NCBIfam" id="TIGR00738">
    <property type="entry name" value="rrf2_super"/>
    <property type="match status" value="1"/>
</dbReference>
<dbReference type="InterPro" id="IPR000944">
    <property type="entry name" value="Tscrpt_reg_Rrf2"/>
</dbReference>
<dbReference type="InterPro" id="IPR036388">
    <property type="entry name" value="WH-like_DNA-bd_sf"/>
</dbReference>
<sequence length="159" mass="17275">MSEGVEWAAHCCLVLDWMDGEAMPTAKLAAAFELPAHYLNKQLQPLAKAGILTSTAGKKGGFRLARPLEEITLMDVVAAIEGPQEAFQCTEIRQKGVWADEPESAFKLPCAIDGAMKSAELEWRKALASKTLADISATACGQAPGLKDRVRDWYAQRGR</sequence>
<protein>
    <submittedName>
        <fullName evidence="1">RrF2 family transcriptional regulator</fullName>
    </submittedName>
</protein>
<dbReference type="EMBL" id="JBHSDK010000013">
    <property type="protein sequence ID" value="MFC4335545.1"/>
    <property type="molecule type" value="Genomic_DNA"/>
</dbReference>
<dbReference type="Gene3D" id="1.10.10.10">
    <property type="entry name" value="Winged helix-like DNA-binding domain superfamily/Winged helix DNA-binding domain"/>
    <property type="match status" value="1"/>
</dbReference>
<gene>
    <name evidence="1" type="ORF">ACFPET_10080</name>
</gene>
<dbReference type="PROSITE" id="PS51197">
    <property type="entry name" value="HTH_RRF2_2"/>
    <property type="match status" value="1"/>
</dbReference>
<dbReference type="PANTHER" id="PTHR33221">
    <property type="entry name" value="WINGED HELIX-TURN-HELIX TRANSCRIPTIONAL REGULATOR, RRF2 FAMILY"/>
    <property type="match status" value="1"/>
</dbReference>
<comment type="caution">
    <text evidence="1">The sequence shown here is derived from an EMBL/GenBank/DDBJ whole genome shotgun (WGS) entry which is preliminary data.</text>
</comment>
<dbReference type="Pfam" id="PF02082">
    <property type="entry name" value="Rrf2"/>
    <property type="match status" value="1"/>
</dbReference>
<dbReference type="InterPro" id="IPR030489">
    <property type="entry name" value="TR_Rrf2-type_CS"/>
</dbReference>
<dbReference type="RefSeq" id="WP_380620515.1">
    <property type="nucleotide sequence ID" value="NZ_JBHSDK010000013.1"/>
</dbReference>
<evidence type="ECO:0000313" key="1">
    <source>
        <dbReference type="EMBL" id="MFC4335545.1"/>
    </source>
</evidence>
<reference evidence="2" key="1">
    <citation type="journal article" date="2019" name="Int. J. Syst. Evol. Microbiol.">
        <title>The Global Catalogue of Microorganisms (GCM) 10K type strain sequencing project: providing services to taxonomists for standard genome sequencing and annotation.</title>
        <authorList>
            <consortium name="The Broad Institute Genomics Platform"/>
            <consortium name="The Broad Institute Genome Sequencing Center for Infectious Disease"/>
            <person name="Wu L."/>
            <person name="Ma J."/>
        </authorList>
    </citation>
    <scope>NUCLEOTIDE SEQUENCE [LARGE SCALE GENOMIC DNA]</scope>
    <source>
        <strain evidence="2">IBRC-M 10908</strain>
    </source>
</reference>
<dbReference type="Proteomes" id="UP001595823">
    <property type="component" value="Unassembled WGS sequence"/>
</dbReference>
<organism evidence="1 2">
    <name type="scientific">Salininema proteolyticum</name>
    <dbReference type="NCBI Taxonomy" id="1607685"/>
    <lineage>
        <taxon>Bacteria</taxon>
        <taxon>Bacillati</taxon>
        <taxon>Actinomycetota</taxon>
        <taxon>Actinomycetes</taxon>
        <taxon>Glycomycetales</taxon>
        <taxon>Glycomycetaceae</taxon>
        <taxon>Salininema</taxon>
    </lineage>
</organism>
<evidence type="ECO:0000313" key="2">
    <source>
        <dbReference type="Proteomes" id="UP001595823"/>
    </source>
</evidence>
<accession>A0ABV8TY82</accession>
<proteinExistence type="predicted"/>
<dbReference type="SUPFAM" id="SSF46785">
    <property type="entry name" value="Winged helix' DNA-binding domain"/>
    <property type="match status" value="1"/>
</dbReference>
<dbReference type="InterPro" id="IPR036390">
    <property type="entry name" value="WH_DNA-bd_sf"/>
</dbReference>